<evidence type="ECO:0000256" key="1">
    <source>
        <dbReference type="ARBA" id="ARBA00023015"/>
    </source>
</evidence>
<comment type="caution">
    <text evidence="6">The sequence shown here is derived from an EMBL/GenBank/DDBJ whole genome shotgun (WGS) entry which is preliminary data.</text>
</comment>
<evidence type="ECO:0000256" key="4">
    <source>
        <dbReference type="SAM" id="MobiDB-lite"/>
    </source>
</evidence>
<dbReference type="EMBL" id="JAPZBO010000002">
    <property type="protein sequence ID" value="KAJ5323941.1"/>
    <property type="molecule type" value="Genomic_DNA"/>
</dbReference>
<dbReference type="InterPro" id="IPR051127">
    <property type="entry name" value="Fungal_SecMet_Regulators"/>
</dbReference>
<name>A0A9W9HH98_9EURO</name>
<feature type="region of interest" description="Disordered" evidence="4">
    <location>
        <begin position="140"/>
        <end position="166"/>
    </location>
</feature>
<keyword evidence="2" id="KW-0804">Transcription</keyword>
<evidence type="ECO:0000256" key="2">
    <source>
        <dbReference type="ARBA" id="ARBA00023163"/>
    </source>
</evidence>
<evidence type="ECO:0000313" key="6">
    <source>
        <dbReference type="EMBL" id="KAJ5323941.1"/>
    </source>
</evidence>
<dbReference type="CDD" id="cd12148">
    <property type="entry name" value="fungal_TF_MHR"/>
    <property type="match status" value="1"/>
</dbReference>
<dbReference type="Pfam" id="PF04082">
    <property type="entry name" value="Fungal_trans"/>
    <property type="match status" value="1"/>
</dbReference>
<organism evidence="6 7">
    <name type="scientific">Penicillium atrosanguineum</name>
    <dbReference type="NCBI Taxonomy" id="1132637"/>
    <lineage>
        <taxon>Eukaryota</taxon>
        <taxon>Fungi</taxon>
        <taxon>Dikarya</taxon>
        <taxon>Ascomycota</taxon>
        <taxon>Pezizomycotina</taxon>
        <taxon>Eurotiomycetes</taxon>
        <taxon>Eurotiomycetidae</taxon>
        <taxon>Eurotiales</taxon>
        <taxon>Aspergillaceae</taxon>
        <taxon>Penicillium</taxon>
    </lineage>
</organism>
<protein>
    <recommendedName>
        <fullName evidence="5">Xylanolytic transcriptional activator regulatory domain-containing protein</fullName>
    </recommendedName>
</protein>
<dbReference type="PANTHER" id="PTHR47424">
    <property type="entry name" value="REGULATORY PROTEIN GAL4"/>
    <property type="match status" value="1"/>
</dbReference>
<dbReference type="GO" id="GO:0006351">
    <property type="term" value="P:DNA-templated transcription"/>
    <property type="evidence" value="ECO:0007669"/>
    <property type="project" value="InterPro"/>
</dbReference>
<sequence length="753" mass="84719">MPQSPPNQAQKDVTRKSAAHIQPRRSARGGLQPQQSLRRYVDDLSAQVAEYRGALERLFPGSNLENLKHMPREQLLDLMYPTSRESTEITPLEESDSEVSDDVNALSLNSRKPRSYLGISSVHAIFKLIFILSPESVPDHKGPTHKDTGHDDAFLQPQKPGASSQVLPLRPLQPQFRAPSTKSRIDRALTPESDCIAAYFTYFHLLVPIVDETSFRATYASGHRKDREWLSLLNIICALGSIAATNTQDKSHCVYYSRCKNHLGLECLGSPHLETIQTLGLMSGLYLHYISQPNLAYSLMGAVQRMALAQGFYENTDSRTQTADFSNSLQIRRRAWWSLFCMDTWACGPLDRPDIDRHGPTNSSVDLLLRGDERNVLEILPLSENVRFCRIATRIQEAVAATSIISHAERRRLNQELEDWFDNLPSILKNHQPCSESIFVTRTVMRWRYFNQCLLLHRPSLLDYAIRRIPSFALPESELSSIRKCRRYAKETIEDIVATPLINQSTGWNGVWLLLQAVCVPLLGCFLADATTDDPHASLESCHSQVKIAIEFLVRMKTWSPTATRTLLVISRILSASEKARAKLSSRPPILSDAETAENNITPLASSLQDSVCNDRVLPGANSFLLGQTGYHQQPHQLMKFSYLSDIQAPNDLPFTDILAGEYSNEPMIQNFWDYLHLTDDTIMQDLPFSEYQGAGLIDPQEMDSVSLWDQAGVDDLQRGWDDVDFELLLSLADNNENEVLVGANSLGYGFDG</sequence>
<evidence type="ECO:0000256" key="3">
    <source>
        <dbReference type="ARBA" id="ARBA00023242"/>
    </source>
</evidence>
<accession>A0A9W9HH98</accession>
<feature type="compositionally biased region" description="Basic and acidic residues" evidence="4">
    <location>
        <begin position="140"/>
        <end position="153"/>
    </location>
</feature>
<evidence type="ECO:0000259" key="5">
    <source>
        <dbReference type="SMART" id="SM00906"/>
    </source>
</evidence>
<keyword evidence="3" id="KW-0539">Nucleus</keyword>
<feature type="domain" description="Xylanolytic transcriptional activator regulatory" evidence="5">
    <location>
        <begin position="296"/>
        <end position="366"/>
    </location>
</feature>
<dbReference type="PANTHER" id="PTHR47424:SF5">
    <property type="entry name" value="ZN(II)2CYS6 TRANSCRIPTION FACTOR (EUROFUNG)"/>
    <property type="match status" value="1"/>
</dbReference>
<dbReference type="GO" id="GO:0005634">
    <property type="term" value="C:nucleus"/>
    <property type="evidence" value="ECO:0007669"/>
    <property type="project" value="TreeGrafter"/>
</dbReference>
<evidence type="ECO:0000313" key="7">
    <source>
        <dbReference type="Proteomes" id="UP001147746"/>
    </source>
</evidence>
<dbReference type="AlphaFoldDB" id="A0A9W9HH98"/>
<feature type="region of interest" description="Disordered" evidence="4">
    <location>
        <begin position="1"/>
        <end position="36"/>
    </location>
</feature>
<dbReference type="GO" id="GO:0000435">
    <property type="term" value="P:positive regulation of transcription from RNA polymerase II promoter by galactose"/>
    <property type="evidence" value="ECO:0007669"/>
    <property type="project" value="TreeGrafter"/>
</dbReference>
<dbReference type="GO" id="GO:0000981">
    <property type="term" value="F:DNA-binding transcription factor activity, RNA polymerase II-specific"/>
    <property type="evidence" value="ECO:0007669"/>
    <property type="project" value="TreeGrafter"/>
</dbReference>
<dbReference type="SMART" id="SM00906">
    <property type="entry name" value="Fungal_trans"/>
    <property type="match status" value="1"/>
</dbReference>
<feature type="compositionally biased region" description="Polar residues" evidence="4">
    <location>
        <begin position="1"/>
        <end position="11"/>
    </location>
</feature>
<dbReference type="GO" id="GO:0000978">
    <property type="term" value="F:RNA polymerase II cis-regulatory region sequence-specific DNA binding"/>
    <property type="evidence" value="ECO:0007669"/>
    <property type="project" value="TreeGrafter"/>
</dbReference>
<keyword evidence="7" id="KW-1185">Reference proteome</keyword>
<keyword evidence="1" id="KW-0805">Transcription regulation</keyword>
<proteinExistence type="predicted"/>
<reference evidence="6" key="2">
    <citation type="journal article" date="2023" name="IMA Fungus">
        <title>Comparative genomic study of the Penicillium genus elucidates a diverse pangenome and 15 lateral gene transfer events.</title>
        <authorList>
            <person name="Petersen C."/>
            <person name="Sorensen T."/>
            <person name="Nielsen M.R."/>
            <person name="Sondergaard T.E."/>
            <person name="Sorensen J.L."/>
            <person name="Fitzpatrick D.A."/>
            <person name="Frisvad J.C."/>
            <person name="Nielsen K.L."/>
        </authorList>
    </citation>
    <scope>NUCLEOTIDE SEQUENCE</scope>
    <source>
        <strain evidence="6">IBT 21472</strain>
    </source>
</reference>
<gene>
    <name evidence="6" type="ORF">N7476_002541</name>
</gene>
<dbReference type="Proteomes" id="UP001147746">
    <property type="component" value="Unassembled WGS sequence"/>
</dbReference>
<dbReference type="InterPro" id="IPR007219">
    <property type="entry name" value="XnlR_reg_dom"/>
</dbReference>
<dbReference type="GO" id="GO:0008270">
    <property type="term" value="F:zinc ion binding"/>
    <property type="evidence" value="ECO:0007669"/>
    <property type="project" value="InterPro"/>
</dbReference>
<reference evidence="6" key="1">
    <citation type="submission" date="2022-12" db="EMBL/GenBank/DDBJ databases">
        <authorList>
            <person name="Petersen C."/>
        </authorList>
    </citation>
    <scope>NUCLEOTIDE SEQUENCE</scope>
    <source>
        <strain evidence="6">IBT 21472</strain>
    </source>
</reference>